<feature type="transmembrane region" description="Helical" evidence="1">
    <location>
        <begin position="129"/>
        <end position="155"/>
    </location>
</feature>
<evidence type="ECO:0000313" key="2">
    <source>
        <dbReference type="EMBL" id="EFL49505.1"/>
    </source>
</evidence>
<dbReference type="EMBL" id="AECZ01000041">
    <property type="protein sequence ID" value="EFL49505.1"/>
    <property type="molecule type" value="Genomic_DNA"/>
</dbReference>
<feature type="transmembrane region" description="Helical" evidence="1">
    <location>
        <begin position="167"/>
        <end position="187"/>
    </location>
</feature>
<keyword evidence="1" id="KW-0812">Transmembrane</keyword>
<keyword evidence="3" id="KW-1185">Reference proteome</keyword>
<protein>
    <submittedName>
        <fullName evidence="2">Sodium/sulphate symporter</fullName>
    </submittedName>
</protein>
<dbReference type="eggNOG" id="COG0471">
    <property type="taxonomic scope" value="Bacteria"/>
</dbReference>
<accession>E1K1L1</accession>
<evidence type="ECO:0000256" key="1">
    <source>
        <dbReference type="SAM" id="Phobius"/>
    </source>
</evidence>
<dbReference type="AlphaFoldDB" id="E1K1L1"/>
<keyword evidence="1" id="KW-1133">Transmembrane helix</keyword>
<keyword evidence="1" id="KW-0472">Membrane</keyword>
<feature type="transmembrane region" description="Helical" evidence="1">
    <location>
        <begin position="46"/>
        <end position="66"/>
    </location>
</feature>
<gene>
    <name evidence="2" type="ORF">DesfrDRAFT_3761</name>
</gene>
<sequence length="192" mass="21018">MLATLLLLATDKLHGISAGIVLIVITFVTFLPGVRLMDGQRFSKINFAPLFFIMGCMAIGSAGGALKVTDWIAQIALPYFHGLGDNMAGGAAYFLGLAANFLLTPLAATTTMTSPLAELGRQMHGDARALYFAFQYGLDNYIFPYEYAVLLYFFSSGYILSKDMFKVLAVRVVLAGLFVTFLAMPFWNMLLH</sequence>
<proteinExistence type="predicted"/>
<organism evidence="2 3">
    <name type="scientific">Solidesulfovibrio fructosivorans JJ]</name>
    <dbReference type="NCBI Taxonomy" id="596151"/>
    <lineage>
        <taxon>Bacteria</taxon>
        <taxon>Pseudomonadati</taxon>
        <taxon>Thermodesulfobacteriota</taxon>
        <taxon>Desulfovibrionia</taxon>
        <taxon>Desulfovibrionales</taxon>
        <taxon>Desulfovibrionaceae</taxon>
        <taxon>Solidesulfovibrio</taxon>
    </lineage>
</organism>
<feature type="transmembrane region" description="Helical" evidence="1">
    <location>
        <begin position="15"/>
        <end position="34"/>
    </location>
</feature>
<name>E1K1L1_SOLFR</name>
<dbReference type="STRING" id="596151.DesfrDRAFT_3761"/>
<dbReference type="Proteomes" id="UP000006250">
    <property type="component" value="Unassembled WGS sequence"/>
</dbReference>
<dbReference type="OrthoDB" id="1954618at2"/>
<feature type="transmembrane region" description="Helical" evidence="1">
    <location>
        <begin position="86"/>
        <end position="108"/>
    </location>
</feature>
<evidence type="ECO:0000313" key="3">
    <source>
        <dbReference type="Proteomes" id="UP000006250"/>
    </source>
</evidence>
<reference evidence="2 3" key="1">
    <citation type="submission" date="2010-08" db="EMBL/GenBank/DDBJ databases">
        <title>The draft genome of Desulfovibrio fructosovorans JJ.</title>
        <authorList>
            <consortium name="US DOE Joint Genome Institute (JGI-PGF)"/>
            <person name="Lucas S."/>
            <person name="Copeland A."/>
            <person name="Lapidus A."/>
            <person name="Cheng J.-F."/>
            <person name="Bruce D."/>
            <person name="Goodwin L."/>
            <person name="Pitluck S."/>
            <person name="Land M.L."/>
            <person name="Hauser L."/>
            <person name="Chang Y.-J."/>
            <person name="Jeffries C."/>
            <person name="Wall J.D."/>
            <person name="Stahl D.A."/>
            <person name="Arkin A.P."/>
            <person name="Dehal P."/>
            <person name="Stolyar S.M."/>
            <person name="Hazen T.C."/>
            <person name="Woyke T.J."/>
        </authorList>
    </citation>
    <scope>NUCLEOTIDE SEQUENCE [LARGE SCALE GENOMIC DNA]</scope>
    <source>
        <strain evidence="2 3">JJ</strain>
    </source>
</reference>
<dbReference type="RefSeq" id="WP_005996517.1">
    <property type="nucleotide sequence ID" value="NZ_AECZ01000041.1"/>
</dbReference>
<comment type="caution">
    <text evidence="2">The sequence shown here is derived from an EMBL/GenBank/DDBJ whole genome shotgun (WGS) entry which is preliminary data.</text>
</comment>